<dbReference type="InterPro" id="IPR005835">
    <property type="entry name" value="NTP_transferase_dom"/>
</dbReference>
<dbReference type="RefSeq" id="WP_027585826.1">
    <property type="nucleotide sequence ID" value="NZ_BLAX01000001.1"/>
</dbReference>
<keyword evidence="3 9" id="KW-0808">Transferase</keyword>
<name>A0A5M4B1B0_9BACT</name>
<dbReference type="Gene3D" id="3.90.550.10">
    <property type="entry name" value="Spore Coat Polysaccharide Biosynthesis Protein SpsA, Chain A"/>
    <property type="match status" value="1"/>
</dbReference>
<evidence type="ECO:0000256" key="6">
    <source>
        <dbReference type="ARBA" id="ARBA00023134"/>
    </source>
</evidence>
<dbReference type="InterPro" id="IPR029044">
    <property type="entry name" value="Nucleotide-diphossugar_trans"/>
</dbReference>
<evidence type="ECO:0000256" key="4">
    <source>
        <dbReference type="ARBA" id="ARBA00022695"/>
    </source>
</evidence>
<organism evidence="9 10">
    <name type="scientific">Prolixibacter bellariivorans</name>
    <dbReference type="NCBI Taxonomy" id="314319"/>
    <lineage>
        <taxon>Bacteria</taxon>
        <taxon>Pseudomonadati</taxon>
        <taxon>Bacteroidota</taxon>
        <taxon>Bacteroidia</taxon>
        <taxon>Marinilabiliales</taxon>
        <taxon>Prolixibacteraceae</taxon>
        <taxon>Prolixibacter</taxon>
    </lineage>
</organism>
<dbReference type="InterPro" id="IPR051161">
    <property type="entry name" value="Mannose-6P_isomerase_type2"/>
</dbReference>
<keyword evidence="4 9" id="KW-0548">Nucleotidyltransferase</keyword>
<dbReference type="Pfam" id="PF00483">
    <property type="entry name" value="NTP_transferase"/>
    <property type="match status" value="1"/>
</dbReference>
<dbReference type="EC" id="2.7.7.13" evidence="2"/>
<comment type="catalytic activity">
    <reaction evidence="7">
        <text>alpha-D-mannose 1-phosphate + GTP + H(+) = GDP-alpha-D-mannose + diphosphate</text>
        <dbReference type="Rhea" id="RHEA:15229"/>
        <dbReference type="ChEBI" id="CHEBI:15378"/>
        <dbReference type="ChEBI" id="CHEBI:33019"/>
        <dbReference type="ChEBI" id="CHEBI:37565"/>
        <dbReference type="ChEBI" id="CHEBI:57527"/>
        <dbReference type="ChEBI" id="CHEBI:58409"/>
        <dbReference type="EC" id="2.7.7.13"/>
    </reaction>
</comment>
<dbReference type="GO" id="GO:0005525">
    <property type="term" value="F:GTP binding"/>
    <property type="evidence" value="ECO:0007669"/>
    <property type="project" value="UniProtKB-KW"/>
</dbReference>
<dbReference type="PANTHER" id="PTHR46390:SF1">
    <property type="entry name" value="MANNOSE-1-PHOSPHATE GUANYLYLTRANSFERASE"/>
    <property type="match status" value="1"/>
</dbReference>
<dbReference type="PANTHER" id="PTHR46390">
    <property type="entry name" value="MANNOSE-1-PHOSPHATE GUANYLYLTRANSFERASE"/>
    <property type="match status" value="1"/>
</dbReference>
<dbReference type="SUPFAM" id="SSF53448">
    <property type="entry name" value="Nucleotide-diphospho-sugar transferases"/>
    <property type="match status" value="1"/>
</dbReference>
<dbReference type="GO" id="GO:0009298">
    <property type="term" value="P:GDP-mannose biosynthetic process"/>
    <property type="evidence" value="ECO:0007669"/>
    <property type="project" value="TreeGrafter"/>
</dbReference>
<gene>
    <name evidence="9" type="ORF">PbJCM13498_28150</name>
</gene>
<comment type="similarity">
    <text evidence="1">Belongs to the mannose-6-phosphate isomerase type 2 family.</text>
</comment>
<evidence type="ECO:0000313" key="10">
    <source>
        <dbReference type="Proteomes" id="UP000391834"/>
    </source>
</evidence>
<evidence type="ECO:0000313" key="9">
    <source>
        <dbReference type="EMBL" id="GET33952.1"/>
    </source>
</evidence>
<dbReference type="SUPFAM" id="SSF159283">
    <property type="entry name" value="Guanosine diphospho-D-mannose pyrophosphorylase/mannose-6-phosphate isomerase linker domain"/>
    <property type="match status" value="1"/>
</dbReference>
<sequence length="364" mass="41389">MNTNNYLVIMAGGIGSRFWPMSTAEKPKQFLDVLGTGKTLLQQTVHRFRNIVPTENIYIVTSTNYQQLVLEQIPELTPGQILLEPCMRNTAPCIAYAAWKINNLNPEANIVVAPSDHLITDESQFGRVIQTGLSFTKTTDTLLTLGMKPHRPDTGYGYIQADETEHRSILSPRTPFPIHPVKAFKEKPNRETAEQYLDEGSYYWNSGIFIWSAHSIIKAIRVYVPEIAKIFDRDEEAFYPENEQAFINENFPTCPKVSIDYGIMERAVNIFVLPADFGWSDLGTWGSLWEKRKHSHDGNTVVGSGVHLFECSDTIVNVPNERPMVLQGLEDYIVAEANGILLVCRKKEEQRIKDFRKQVTLQNH</sequence>
<feature type="domain" description="Nucleotidyl transferase" evidence="8">
    <location>
        <begin position="8"/>
        <end position="294"/>
    </location>
</feature>
<dbReference type="EMBL" id="BLAX01000001">
    <property type="protein sequence ID" value="GET33952.1"/>
    <property type="molecule type" value="Genomic_DNA"/>
</dbReference>
<accession>A0A5M4B1B0</accession>
<evidence type="ECO:0000256" key="3">
    <source>
        <dbReference type="ARBA" id="ARBA00022679"/>
    </source>
</evidence>
<keyword evidence="5" id="KW-0547">Nucleotide-binding</keyword>
<protein>
    <recommendedName>
        <fullName evidence="2">mannose-1-phosphate guanylyltransferase</fullName>
        <ecNumber evidence="2">2.7.7.13</ecNumber>
    </recommendedName>
</protein>
<keyword evidence="6" id="KW-0342">GTP-binding</keyword>
<dbReference type="OrthoDB" id="9806359at2"/>
<dbReference type="Proteomes" id="UP000391834">
    <property type="component" value="Unassembled WGS sequence"/>
</dbReference>
<dbReference type="AlphaFoldDB" id="A0A5M4B1B0"/>
<evidence type="ECO:0000256" key="2">
    <source>
        <dbReference type="ARBA" id="ARBA00012387"/>
    </source>
</evidence>
<evidence type="ECO:0000256" key="5">
    <source>
        <dbReference type="ARBA" id="ARBA00022741"/>
    </source>
</evidence>
<keyword evidence="10" id="KW-1185">Reference proteome</keyword>
<proteinExistence type="inferred from homology"/>
<dbReference type="FunFam" id="3.90.550.10:FF:000046">
    <property type="entry name" value="Mannose-1-phosphate guanylyltransferase (GDP)"/>
    <property type="match status" value="1"/>
</dbReference>
<dbReference type="InterPro" id="IPR049577">
    <property type="entry name" value="GMPP_N"/>
</dbReference>
<comment type="caution">
    <text evidence="9">The sequence shown here is derived from an EMBL/GenBank/DDBJ whole genome shotgun (WGS) entry which is preliminary data.</text>
</comment>
<dbReference type="GO" id="GO:0004475">
    <property type="term" value="F:mannose-1-phosphate guanylyltransferase (GTP) activity"/>
    <property type="evidence" value="ECO:0007669"/>
    <property type="project" value="UniProtKB-EC"/>
</dbReference>
<evidence type="ECO:0000259" key="8">
    <source>
        <dbReference type="Pfam" id="PF00483"/>
    </source>
</evidence>
<evidence type="ECO:0000256" key="1">
    <source>
        <dbReference type="ARBA" id="ARBA00006115"/>
    </source>
</evidence>
<reference evidence="9 10" key="1">
    <citation type="submission" date="2019-10" db="EMBL/GenBank/DDBJ databases">
        <title>Prolixibacter strains distinguished by the presence of nitrate reductase genes were adept at nitrate-dependent anaerobic corrosion of metallic iron and carbon steel.</title>
        <authorList>
            <person name="Iino T."/>
            <person name="Shono N."/>
            <person name="Ito K."/>
            <person name="Nakamura R."/>
            <person name="Sueoka K."/>
            <person name="Harayama S."/>
            <person name="Ohkuma M."/>
        </authorList>
    </citation>
    <scope>NUCLEOTIDE SEQUENCE [LARGE SCALE GENOMIC DNA]</scope>
    <source>
        <strain evidence="9 10">JCM 13498</strain>
    </source>
</reference>
<dbReference type="CDD" id="cd02509">
    <property type="entry name" value="GDP-M1P_Guanylyltransferase"/>
    <property type="match status" value="1"/>
</dbReference>
<evidence type="ECO:0000256" key="7">
    <source>
        <dbReference type="ARBA" id="ARBA00047343"/>
    </source>
</evidence>